<dbReference type="Proteomes" id="UP000308713">
    <property type="component" value="Unassembled WGS sequence"/>
</dbReference>
<evidence type="ECO:0000313" key="3">
    <source>
        <dbReference type="Proteomes" id="UP000308713"/>
    </source>
</evidence>
<dbReference type="InterPro" id="IPR051908">
    <property type="entry name" value="Ribosomal_N-acetyltransferase"/>
</dbReference>
<name>A0A5C4SS29_9FLAO</name>
<feature type="domain" description="N-acetyltransferase" evidence="1">
    <location>
        <begin position="27"/>
        <end position="151"/>
    </location>
</feature>
<dbReference type="OrthoDB" id="883856at2"/>
<protein>
    <submittedName>
        <fullName evidence="2">GNAT family N-acetyltransferase</fullName>
    </submittedName>
</protein>
<dbReference type="PANTHER" id="PTHR43441:SF2">
    <property type="entry name" value="FAMILY ACETYLTRANSFERASE, PUTATIVE (AFU_ORTHOLOGUE AFUA_7G00850)-RELATED"/>
    <property type="match status" value="1"/>
</dbReference>
<dbReference type="SUPFAM" id="SSF55729">
    <property type="entry name" value="Acyl-CoA N-acyltransferases (Nat)"/>
    <property type="match status" value="1"/>
</dbReference>
<dbReference type="PANTHER" id="PTHR43441">
    <property type="entry name" value="RIBOSOMAL-PROTEIN-SERINE ACETYLTRANSFERASE"/>
    <property type="match status" value="1"/>
</dbReference>
<accession>A0A5C4SS29</accession>
<comment type="caution">
    <text evidence="2">The sequence shown here is derived from an EMBL/GenBank/DDBJ whole genome shotgun (WGS) entry which is preliminary data.</text>
</comment>
<dbReference type="AlphaFoldDB" id="A0A5C4SS29"/>
<sequence length="180" mass="20889">MQINCSIYTIQPVLSLDHWGIYDFVSANKDRLNRYFPKTLAQNLTPELSQVFVENKIREFNSKKEILFTLKPQNANKIVGLIYLKAIDWIKKQGEFAYCIDYKHKGKGVISEAIALLSKHAFNELKLETLQIIVHKSNTPSITVATSCHFTWIKTLKKAFTPPKERALNMELYELYHKIN</sequence>
<dbReference type="Gene3D" id="3.40.630.30">
    <property type="match status" value="1"/>
</dbReference>
<dbReference type="InterPro" id="IPR016181">
    <property type="entry name" value="Acyl_CoA_acyltransferase"/>
</dbReference>
<organism evidence="2 3">
    <name type="scientific">Allotamlana fucoidanivorans</name>
    <dbReference type="NCBI Taxonomy" id="2583814"/>
    <lineage>
        <taxon>Bacteria</taxon>
        <taxon>Pseudomonadati</taxon>
        <taxon>Bacteroidota</taxon>
        <taxon>Flavobacteriia</taxon>
        <taxon>Flavobacteriales</taxon>
        <taxon>Flavobacteriaceae</taxon>
        <taxon>Allotamlana</taxon>
    </lineage>
</organism>
<dbReference type="Pfam" id="PF13302">
    <property type="entry name" value="Acetyltransf_3"/>
    <property type="match status" value="1"/>
</dbReference>
<dbReference type="InterPro" id="IPR000182">
    <property type="entry name" value="GNAT_dom"/>
</dbReference>
<dbReference type="GO" id="GO:0005737">
    <property type="term" value="C:cytoplasm"/>
    <property type="evidence" value="ECO:0007669"/>
    <property type="project" value="TreeGrafter"/>
</dbReference>
<keyword evidence="3" id="KW-1185">Reference proteome</keyword>
<gene>
    <name evidence="2" type="ORF">FGF67_01595</name>
</gene>
<dbReference type="GO" id="GO:0008999">
    <property type="term" value="F:protein-N-terminal-alanine acetyltransferase activity"/>
    <property type="evidence" value="ECO:0007669"/>
    <property type="project" value="TreeGrafter"/>
</dbReference>
<evidence type="ECO:0000313" key="2">
    <source>
        <dbReference type="EMBL" id="TNJ47240.1"/>
    </source>
</evidence>
<dbReference type="EMBL" id="VDCS01000001">
    <property type="protein sequence ID" value="TNJ47240.1"/>
    <property type="molecule type" value="Genomic_DNA"/>
</dbReference>
<reference evidence="2 3" key="1">
    <citation type="submission" date="2019-05" db="EMBL/GenBank/DDBJ databases">
        <title>Tamlana fucoidanivorans sp. nov., isolated from the surface of algae collected from Fujian province in China.</title>
        <authorList>
            <person name="Li J."/>
        </authorList>
    </citation>
    <scope>NUCLEOTIDE SEQUENCE [LARGE SCALE GENOMIC DNA]</scope>
    <source>
        <strain evidence="2 3">CW2-9</strain>
    </source>
</reference>
<dbReference type="GO" id="GO:1990189">
    <property type="term" value="F:protein N-terminal-serine acetyltransferase activity"/>
    <property type="evidence" value="ECO:0007669"/>
    <property type="project" value="TreeGrafter"/>
</dbReference>
<keyword evidence="2" id="KW-0808">Transferase</keyword>
<evidence type="ECO:0000259" key="1">
    <source>
        <dbReference type="Pfam" id="PF13302"/>
    </source>
</evidence>
<dbReference type="RefSeq" id="WP_139694700.1">
    <property type="nucleotide sequence ID" value="NZ_CP074074.1"/>
</dbReference>
<proteinExistence type="predicted"/>